<evidence type="ECO:0000259" key="4">
    <source>
        <dbReference type="PROSITE" id="PS50929"/>
    </source>
</evidence>
<dbReference type="InterPro" id="IPR036640">
    <property type="entry name" value="ABC1_TM_sf"/>
</dbReference>
<comment type="caution">
    <text evidence="5">The sequence shown here is derived from an EMBL/GenBank/DDBJ whole genome shotgun (WGS) entry which is preliminary data.</text>
</comment>
<dbReference type="PROSITE" id="PS50929">
    <property type="entry name" value="ABC_TM1F"/>
    <property type="match status" value="1"/>
</dbReference>
<keyword evidence="3" id="KW-0472">Membrane</keyword>
<evidence type="ECO:0000256" key="1">
    <source>
        <dbReference type="ARBA" id="ARBA00022692"/>
    </source>
</evidence>
<keyword evidence="6" id="KW-1185">Reference proteome</keyword>
<dbReference type="Proteomes" id="UP001628156">
    <property type="component" value="Unassembled WGS sequence"/>
</dbReference>
<dbReference type="Gene3D" id="1.20.1560.10">
    <property type="entry name" value="ABC transporter type 1, transmembrane domain"/>
    <property type="match status" value="1"/>
</dbReference>
<evidence type="ECO:0000313" key="6">
    <source>
        <dbReference type="Proteomes" id="UP001628156"/>
    </source>
</evidence>
<dbReference type="SUPFAM" id="SSF90123">
    <property type="entry name" value="ABC transporter transmembrane region"/>
    <property type="match status" value="1"/>
</dbReference>
<keyword evidence="2" id="KW-1133">Transmembrane helix</keyword>
<organism evidence="5 6">
    <name type="scientific">Entamoeba nuttalli</name>
    <dbReference type="NCBI Taxonomy" id="412467"/>
    <lineage>
        <taxon>Eukaryota</taxon>
        <taxon>Amoebozoa</taxon>
        <taxon>Evosea</taxon>
        <taxon>Archamoebae</taxon>
        <taxon>Mastigamoebida</taxon>
        <taxon>Entamoebidae</taxon>
        <taxon>Entamoeba</taxon>
    </lineage>
</organism>
<dbReference type="EMBL" id="BAAFRS010000074">
    <property type="protein sequence ID" value="GAB1221252.1"/>
    <property type="molecule type" value="Genomic_DNA"/>
</dbReference>
<feature type="domain" description="ABC transmembrane type-1" evidence="4">
    <location>
        <begin position="1"/>
        <end position="47"/>
    </location>
</feature>
<evidence type="ECO:0000313" key="5">
    <source>
        <dbReference type="EMBL" id="GAB1221252.1"/>
    </source>
</evidence>
<protein>
    <recommendedName>
        <fullName evidence="4">ABC transmembrane type-1 domain-containing protein</fullName>
    </recommendedName>
</protein>
<reference evidence="5 6" key="1">
    <citation type="journal article" date="2019" name="PLoS Negl. Trop. Dis.">
        <title>Whole genome sequencing of Entamoeba nuttalli reveals mammalian host-related molecular signatures and a novel octapeptide-repeat surface protein.</title>
        <authorList>
            <person name="Tanaka M."/>
            <person name="Makiuchi T."/>
            <person name="Komiyama T."/>
            <person name="Shiina T."/>
            <person name="Osaki K."/>
            <person name="Tachibana H."/>
        </authorList>
    </citation>
    <scope>NUCLEOTIDE SEQUENCE [LARGE SCALE GENOMIC DNA]</scope>
    <source>
        <strain evidence="5 6">P19-061405</strain>
    </source>
</reference>
<evidence type="ECO:0000256" key="3">
    <source>
        <dbReference type="ARBA" id="ARBA00023136"/>
    </source>
</evidence>
<evidence type="ECO:0000256" key="2">
    <source>
        <dbReference type="ARBA" id="ARBA00022989"/>
    </source>
</evidence>
<proteinExistence type="predicted"/>
<dbReference type="InterPro" id="IPR011527">
    <property type="entry name" value="ABC1_TM_dom"/>
</dbReference>
<gene>
    <name evidence="5" type="ORF">ENUP19_0074G0002</name>
</gene>
<keyword evidence="1" id="KW-0812">Transmembrane</keyword>
<name>A0ABQ0DEZ4_9EUKA</name>
<accession>A0ABQ0DEZ4</accession>
<sequence length="47" mass="5318">MVGMKYETKALNVFGAAGGITEETIGNIRIVQSLNQEHEFIEEYEEK</sequence>